<evidence type="ECO:0000256" key="3">
    <source>
        <dbReference type="SAM" id="SignalP"/>
    </source>
</evidence>
<dbReference type="AlphaFoldDB" id="A0A2S4L3N3"/>
<feature type="signal peptide" evidence="3">
    <location>
        <begin position="1"/>
        <end position="21"/>
    </location>
</feature>
<keyword evidence="5" id="KW-1185">Reference proteome</keyword>
<keyword evidence="2" id="KW-0472">Membrane</keyword>
<evidence type="ECO:0008006" key="6">
    <source>
        <dbReference type="Google" id="ProtNLM"/>
    </source>
</evidence>
<dbReference type="Proteomes" id="UP000237481">
    <property type="component" value="Unassembled WGS sequence"/>
</dbReference>
<evidence type="ECO:0000256" key="1">
    <source>
        <dbReference type="SAM" id="MobiDB-lite"/>
    </source>
</evidence>
<dbReference type="EMBL" id="PKSG01000278">
    <property type="protein sequence ID" value="POR37062.1"/>
    <property type="molecule type" value="Genomic_DNA"/>
</dbReference>
<evidence type="ECO:0000313" key="4">
    <source>
        <dbReference type="EMBL" id="POR37062.1"/>
    </source>
</evidence>
<keyword evidence="2" id="KW-0812">Transmembrane</keyword>
<proteinExistence type="predicted"/>
<comment type="caution">
    <text evidence="4">The sequence shown here is derived from an EMBL/GenBank/DDBJ whole genome shotgun (WGS) entry which is preliminary data.</text>
</comment>
<accession>A0A2S4L3N3</accession>
<evidence type="ECO:0000313" key="5">
    <source>
        <dbReference type="Proteomes" id="UP000237481"/>
    </source>
</evidence>
<dbReference type="OrthoDB" id="5426678at2759"/>
<name>A0A2S4L3N3_9HYPO</name>
<sequence>MKPSPGSVLFLLFAISRAVLALEVTPASHCATVCLDSPGGNPFKASDSTTKSTDISCQDLDYSTTDTGIKFRKCLECLQTSKKVDREESDLKWYIYNLRYTITTCLFSEPAPPPNGTLHSPCDVGQACKPLKAPLTSDGVKPVPQATWGYCTANDGAFMGSNLSPCISCLQATEGTAYLSNFMTALGAGCKQDPEDGHVLSISGSVFSTNAINITDPPADSRDNQGGGLPPSAIAGIVIGVVLVFLAAAALFTVHWRREKTFDKWDHDQYFGSHSAPPGSYLPHGDSKMSQAYRRYYTGNAFSYKAAPPYTTSGDYYDRLEAEIQASGVSYASDPRSRNRRPASEIPLHQAYKPQTVSLAASQASPGPPPTPPAAAHKPERTNTPDSFAIQAYLTAAEDSARLAAQAPPPATEPKPRVRRVPRIPSMTLPSLSKLLVPKKYRHVKSSQETMTPGGVHRGHEMDISDPVMSQDARFHVRPIDGLAATAGERPPSPKQQDIIYYNDEYIEVPLRSGKSTLYGY</sequence>
<organism evidence="4 5">
    <name type="scientific">Tolypocladium paradoxum</name>
    <dbReference type="NCBI Taxonomy" id="94208"/>
    <lineage>
        <taxon>Eukaryota</taxon>
        <taxon>Fungi</taxon>
        <taxon>Dikarya</taxon>
        <taxon>Ascomycota</taxon>
        <taxon>Pezizomycotina</taxon>
        <taxon>Sordariomycetes</taxon>
        <taxon>Hypocreomycetidae</taxon>
        <taxon>Hypocreales</taxon>
        <taxon>Ophiocordycipitaceae</taxon>
        <taxon>Tolypocladium</taxon>
    </lineage>
</organism>
<keyword evidence="3" id="KW-0732">Signal</keyword>
<feature type="chain" id="PRO_5015391432" description="LPXTG-domain-containing protein" evidence="3">
    <location>
        <begin position="22"/>
        <end position="521"/>
    </location>
</feature>
<protein>
    <recommendedName>
        <fullName evidence="6">LPXTG-domain-containing protein</fullName>
    </recommendedName>
</protein>
<feature type="transmembrane region" description="Helical" evidence="2">
    <location>
        <begin position="233"/>
        <end position="254"/>
    </location>
</feature>
<feature type="region of interest" description="Disordered" evidence="1">
    <location>
        <begin position="328"/>
        <end position="383"/>
    </location>
</feature>
<reference evidence="4 5" key="1">
    <citation type="submission" date="2018-01" db="EMBL/GenBank/DDBJ databases">
        <title>Harnessing the power of phylogenomics to disentangle the directionality and signatures of interkingdom host jumping in the parasitic fungal genus Tolypocladium.</title>
        <authorList>
            <person name="Quandt C.A."/>
            <person name="Patterson W."/>
            <person name="Spatafora J.W."/>
        </authorList>
    </citation>
    <scope>NUCLEOTIDE SEQUENCE [LARGE SCALE GENOMIC DNA]</scope>
    <source>
        <strain evidence="4 5">NRBC 100945</strain>
    </source>
</reference>
<gene>
    <name evidence="4" type="ORF">TPAR_02740</name>
</gene>
<evidence type="ECO:0000256" key="2">
    <source>
        <dbReference type="SAM" id="Phobius"/>
    </source>
</evidence>
<keyword evidence="2" id="KW-1133">Transmembrane helix</keyword>